<dbReference type="PANTHER" id="PTHR14859">
    <property type="entry name" value="CALCOFLUOR WHITE HYPERSENSITIVE PROTEIN PRECURSOR"/>
    <property type="match status" value="1"/>
</dbReference>
<reference evidence="2" key="1">
    <citation type="submission" date="2020-03" db="EMBL/GenBank/DDBJ databases">
        <authorList>
            <person name="Guo F."/>
        </authorList>
    </citation>
    <scope>NUCLEOTIDE SEQUENCE</scope>
    <source>
        <strain evidence="2">JCM 30134</strain>
    </source>
</reference>
<gene>
    <name evidence="2" type="ORF">G8770_18850</name>
</gene>
<dbReference type="Pfam" id="PF03372">
    <property type="entry name" value="Exo_endo_phos"/>
    <property type="match status" value="1"/>
</dbReference>
<organism evidence="2 3">
    <name type="scientific">Pseudomaricurvus hydrocarbonicus</name>
    <dbReference type="NCBI Taxonomy" id="1470433"/>
    <lineage>
        <taxon>Bacteria</taxon>
        <taxon>Pseudomonadati</taxon>
        <taxon>Pseudomonadota</taxon>
        <taxon>Gammaproteobacteria</taxon>
        <taxon>Cellvibrionales</taxon>
        <taxon>Cellvibrionaceae</taxon>
        <taxon>Pseudomaricurvus</taxon>
    </lineage>
</organism>
<dbReference type="InterPro" id="IPR051916">
    <property type="entry name" value="GPI-anchor_lipid_remodeler"/>
</dbReference>
<dbReference type="AlphaFoldDB" id="A0A9E5T466"/>
<dbReference type="PANTHER" id="PTHR14859:SF1">
    <property type="entry name" value="PGAP2-INTERACTING PROTEIN"/>
    <property type="match status" value="1"/>
</dbReference>
<dbReference type="InterPro" id="IPR036691">
    <property type="entry name" value="Endo/exonu/phosph_ase_sf"/>
</dbReference>
<dbReference type="GO" id="GO:0006506">
    <property type="term" value="P:GPI anchor biosynthetic process"/>
    <property type="evidence" value="ECO:0007669"/>
    <property type="project" value="TreeGrafter"/>
</dbReference>
<sequence length="362" mass="41659">MKKVFYGLAVIGLAVLLVIGWAWQSVVWYPPVVEVTPSCDRQVNPWPDASQPLKVLSFNVQYMAGKNYVFFYDVEGGPDTRPRREDTEWTLDRVAQILRDENPDVVMLQEINDEHDRRTGFEDQLAALQQRLGDHAYPCQANAHYWQAGLVLHPKVMGAVSMKLTTLSRYPMTQARRHQLPLMDNDPLTRRFYFQRAILESWIATDSGQPVALLNTHFDAWGEGSELMSRQVGTSLALLTSLDEKNIPWVFGGDFNLLPDDGKAQWQRISRDFGHIYDEDSAVTALYQRYRAIPSSEHLLAEGAARWYTHFPNDPRVSAPDRTIDYLFYSHQWRLHQAYIRQHDTLDVSDHLPVIGVFSLQQ</sequence>
<evidence type="ECO:0000313" key="2">
    <source>
        <dbReference type="EMBL" id="NHO67609.1"/>
    </source>
</evidence>
<dbReference type="InterPro" id="IPR005135">
    <property type="entry name" value="Endo/exonuclease/phosphatase"/>
</dbReference>
<dbReference type="Proteomes" id="UP000787472">
    <property type="component" value="Unassembled WGS sequence"/>
</dbReference>
<dbReference type="SUPFAM" id="SSF56219">
    <property type="entry name" value="DNase I-like"/>
    <property type="match status" value="1"/>
</dbReference>
<protein>
    <submittedName>
        <fullName evidence="2">Endonuclease/exonuclease/phosphatase family protein</fullName>
    </submittedName>
</protein>
<keyword evidence="3" id="KW-1185">Reference proteome</keyword>
<dbReference type="Gene3D" id="3.60.10.10">
    <property type="entry name" value="Endonuclease/exonuclease/phosphatase"/>
    <property type="match status" value="1"/>
</dbReference>
<dbReference type="RefSeq" id="WP_167190610.1">
    <property type="nucleotide sequence ID" value="NZ_JAAONZ010000018.1"/>
</dbReference>
<keyword evidence="2" id="KW-0255">Endonuclease</keyword>
<dbReference type="GO" id="GO:0004519">
    <property type="term" value="F:endonuclease activity"/>
    <property type="evidence" value="ECO:0007669"/>
    <property type="project" value="UniProtKB-KW"/>
</dbReference>
<keyword evidence="2" id="KW-0540">Nuclease</keyword>
<name>A0A9E5T466_9GAMM</name>
<dbReference type="EMBL" id="JAAONZ010000018">
    <property type="protein sequence ID" value="NHO67609.1"/>
    <property type="molecule type" value="Genomic_DNA"/>
</dbReference>
<comment type="caution">
    <text evidence="2">The sequence shown here is derived from an EMBL/GenBank/DDBJ whole genome shotgun (WGS) entry which is preliminary data.</text>
</comment>
<keyword evidence="2" id="KW-0378">Hydrolase</keyword>
<proteinExistence type="predicted"/>
<accession>A0A9E5T466</accession>
<dbReference type="GO" id="GO:0016020">
    <property type="term" value="C:membrane"/>
    <property type="evidence" value="ECO:0007669"/>
    <property type="project" value="GOC"/>
</dbReference>
<feature type="domain" description="Endonuclease/exonuclease/phosphatase" evidence="1">
    <location>
        <begin position="90"/>
        <end position="351"/>
    </location>
</feature>
<evidence type="ECO:0000313" key="3">
    <source>
        <dbReference type="Proteomes" id="UP000787472"/>
    </source>
</evidence>
<evidence type="ECO:0000259" key="1">
    <source>
        <dbReference type="Pfam" id="PF03372"/>
    </source>
</evidence>